<accession>A0A0S7XN78</accession>
<evidence type="ECO:0000313" key="1">
    <source>
        <dbReference type="EMBL" id="KPJ63934.1"/>
    </source>
</evidence>
<sequence>MLRLWRFLNLPALAQFQYDHPMALFESRPGAGAREHVLRWHDPGGEDELAVTITGPSCQFDGDQVGPAVSAVRLRSGPVGISAALEGPSATETGERYPVRLVLANEGTETLTGGFRIGLNPGFSFGSDHPGGERFSLDVGATLERTLTIEREPSFSPDLMRICPYWSVPVTVDFLLVDHTFWLNTQVPIEKDVEARRGD</sequence>
<dbReference type="Proteomes" id="UP000052020">
    <property type="component" value="Unassembled WGS sequence"/>
</dbReference>
<comment type="caution">
    <text evidence="1">The sequence shown here is derived from an EMBL/GenBank/DDBJ whole genome shotgun (WGS) entry which is preliminary data.</text>
</comment>
<dbReference type="AlphaFoldDB" id="A0A0S7XN78"/>
<dbReference type="EMBL" id="LIZY01000053">
    <property type="protein sequence ID" value="KPJ63934.1"/>
    <property type="molecule type" value="Genomic_DNA"/>
</dbReference>
<gene>
    <name evidence="1" type="ORF">AMK68_02755</name>
</gene>
<proteinExistence type="predicted"/>
<organism evidence="1 2">
    <name type="scientific">candidate division KD3-62 bacterium DG_56</name>
    <dbReference type="NCBI Taxonomy" id="1704032"/>
    <lineage>
        <taxon>Bacteria</taxon>
        <taxon>candidate division KD3-62</taxon>
    </lineage>
</organism>
<name>A0A0S7XN78_9BACT</name>
<protein>
    <submittedName>
        <fullName evidence="1">Uncharacterized protein</fullName>
    </submittedName>
</protein>
<evidence type="ECO:0000313" key="2">
    <source>
        <dbReference type="Proteomes" id="UP000052020"/>
    </source>
</evidence>
<reference evidence="1 2" key="1">
    <citation type="journal article" date="2015" name="Microbiome">
        <title>Genomic resolution of linkages in carbon, nitrogen, and sulfur cycling among widespread estuary sediment bacteria.</title>
        <authorList>
            <person name="Baker B.J."/>
            <person name="Lazar C.S."/>
            <person name="Teske A.P."/>
            <person name="Dick G.J."/>
        </authorList>
    </citation>
    <scope>NUCLEOTIDE SEQUENCE [LARGE SCALE GENOMIC DNA]</scope>
    <source>
        <strain evidence="1">DG_56</strain>
    </source>
</reference>